<dbReference type="EMBL" id="MGFH01000251">
    <property type="protein sequence ID" value="OGM00752.1"/>
    <property type="molecule type" value="Genomic_DNA"/>
</dbReference>
<feature type="signal peptide" evidence="1">
    <location>
        <begin position="1"/>
        <end position="27"/>
    </location>
</feature>
<protein>
    <recommendedName>
        <fullName evidence="4">Clostripain</fullName>
    </recommendedName>
</protein>
<name>A0A1F7WD69_9BACT</name>
<dbReference type="PROSITE" id="PS51257">
    <property type="entry name" value="PROKAR_LIPOPROTEIN"/>
    <property type="match status" value="1"/>
</dbReference>
<dbReference type="PANTHER" id="PTHR37835:SF1">
    <property type="entry name" value="ALPHA-CLOSTRIPAIN"/>
    <property type="match status" value="1"/>
</dbReference>
<dbReference type="Proteomes" id="UP000178735">
    <property type="component" value="Unassembled WGS sequence"/>
</dbReference>
<evidence type="ECO:0000256" key="1">
    <source>
        <dbReference type="SAM" id="SignalP"/>
    </source>
</evidence>
<dbReference type="PANTHER" id="PTHR37835">
    <property type="entry name" value="ALPHA-CLOSTRIPAIN"/>
    <property type="match status" value="1"/>
</dbReference>
<feature type="chain" id="PRO_5009533358" description="Clostripain" evidence="1">
    <location>
        <begin position="28"/>
        <end position="628"/>
    </location>
</feature>
<evidence type="ECO:0008006" key="4">
    <source>
        <dbReference type="Google" id="ProtNLM"/>
    </source>
</evidence>
<comment type="caution">
    <text evidence="2">The sequence shown here is derived from an EMBL/GenBank/DDBJ whole genome shotgun (WGS) entry which is preliminary data.</text>
</comment>
<evidence type="ECO:0000313" key="3">
    <source>
        <dbReference type="Proteomes" id="UP000178735"/>
    </source>
</evidence>
<reference evidence="2 3" key="1">
    <citation type="journal article" date="2016" name="Nat. Commun.">
        <title>Thousands of microbial genomes shed light on interconnected biogeochemical processes in an aquifer system.</title>
        <authorList>
            <person name="Anantharaman K."/>
            <person name="Brown C.T."/>
            <person name="Hug L.A."/>
            <person name="Sharon I."/>
            <person name="Castelle C.J."/>
            <person name="Probst A.J."/>
            <person name="Thomas B.C."/>
            <person name="Singh A."/>
            <person name="Wilkins M.J."/>
            <person name="Karaoz U."/>
            <person name="Brodie E.L."/>
            <person name="Williams K.H."/>
            <person name="Hubbard S.S."/>
            <person name="Banfield J.F."/>
        </authorList>
    </citation>
    <scope>NUCLEOTIDE SEQUENCE [LARGE SCALE GENOMIC DNA]</scope>
</reference>
<accession>A0A1F7WD69</accession>
<organism evidence="2 3">
    <name type="scientific">Candidatus Wallbacteria bacterium GWC2_49_35</name>
    <dbReference type="NCBI Taxonomy" id="1817813"/>
    <lineage>
        <taxon>Bacteria</taxon>
        <taxon>Candidatus Walliibacteriota</taxon>
    </lineage>
</organism>
<dbReference type="InterPro" id="IPR005077">
    <property type="entry name" value="Peptidase_C11"/>
</dbReference>
<dbReference type="STRING" id="1817813.A2008_07790"/>
<dbReference type="Gene3D" id="3.40.50.11970">
    <property type="match status" value="1"/>
</dbReference>
<sequence length="628" mass="70302">MFYNSGRKNGLFLYLFTFLVFMSAASGCGGSGGGAVEAILTGGDTGAVETNRGLTQPSGAIDICQYFPIRPGDKFAYSNGDYIYESGYMGEIDACGVRAVKLGNAAIFDLYYIDDTGLYLCGNQNAVYDKKIMLSSKSPAMNEQFVTNEISSGEVKIKAVCKFWGCENISTPPADFNNALKFEITYQVQTVETEISRTVIYLVKNAGPVHRQYFVSGHVSPLAETTIVSGEAGGLTYSARKKKWTAICYICGRTDDFMSLAADYEFLSLKYSGIERDMNIVIQFVADPKYSQPGRLYLNNSKFEVARLFENQTINTGDENNLNDFCEWAVKMFPAEHYLLSISGHGSGVISMDDQSKKEYGAPNYSLGYDDHSMDSLNVLEFKRVCSGLKKEIGGKKIDIVLFDACLMNMVEIAYQLKDEADYAVSSMRTITGYGMDWALFSDKFKKLSDKSPLNVGKAMVDAYIDSETLGGGNTSVCVTDLSKTDEFTGMIDELAAIVIENLDGKNKNFFDLLKLSIDGSSTAMDENNFYRRYVDFFDFMVCLKECFGPNHQIGKLADRIFSFRDKIIVYNRSNGYYQYNRPVKGIAIFIPDKSNWDKWKNQYKSIDFSINTKWPELIEKYLNYNAD</sequence>
<gene>
    <name evidence="2" type="ORF">A2008_07790</name>
</gene>
<dbReference type="Pfam" id="PF03415">
    <property type="entry name" value="Peptidase_C11"/>
    <property type="match status" value="1"/>
</dbReference>
<keyword evidence="1" id="KW-0732">Signal</keyword>
<proteinExistence type="predicted"/>
<dbReference type="AlphaFoldDB" id="A0A1F7WD69"/>
<evidence type="ECO:0000313" key="2">
    <source>
        <dbReference type="EMBL" id="OGM00752.1"/>
    </source>
</evidence>